<evidence type="ECO:0000313" key="2">
    <source>
        <dbReference type="Proteomes" id="UP001600943"/>
    </source>
</evidence>
<gene>
    <name evidence="1" type="ORF">K040078D81_35200</name>
</gene>
<dbReference type="Proteomes" id="UP001600943">
    <property type="component" value="Unassembled WGS sequence"/>
</dbReference>
<reference evidence="1 2" key="1">
    <citation type="submission" date="2024-04" db="EMBL/GenBank/DDBJ databases">
        <title>Defined microbial consortia suppress multidrug-resistant proinflammatory Enterobacteriaceae via ecological control.</title>
        <authorList>
            <person name="Furuichi M."/>
            <person name="Kawaguchi T."/>
            <person name="Pust M."/>
            <person name="Yasuma K."/>
            <person name="Plichta D."/>
            <person name="Hasegawa N."/>
            <person name="Ohya T."/>
            <person name="Bhattarai S."/>
            <person name="Sasajima S."/>
            <person name="Aoto Y."/>
            <person name="Tuganbaev T."/>
            <person name="Yaginuma M."/>
            <person name="Ueda M."/>
            <person name="Okahashi N."/>
            <person name="Amafuji K."/>
            <person name="Kiridooshi Y."/>
            <person name="Sugita K."/>
            <person name="Strazar M."/>
            <person name="Skelly A."/>
            <person name="Suda W."/>
            <person name="Hattori M."/>
            <person name="Nakamoto N."/>
            <person name="Caballero S."/>
            <person name="Norman J."/>
            <person name="Olle B."/>
            <person name="Tanoue T."/>
            <person name="Arita M."/>
            <person name="Bucci V."/>
            <person name="Atarashi K."/>
            <person name="Xavier R."/>
            <person name="Honda K."/>
        </authorList>
    </citation>
    <scope>NUCLEOTIDE SEQUENCE [LARGE SCALE GENOMIC DNA]</scope>
    <source>
        <strain evidence="2">k04-0078-D8-1</strain>
    </source>
</reference>
<sequence>MLDDLVKSTLMMEGGYKVLTQSFVSMLAVVHIPGLELDIHGEEAGTFADMLEQEGFCETFHEYKEK</sequence>
<protein>
    <submittedName>
        <fullName evidence="1">Uncharacterized protein</fullName>
    </submittedName>
</protein>
<organism evidence="1 2">
    <name type="scientific">Blautia hominis</name>
    <dbReference type="NCBI Taxonomy" id="2025493"/>
    <lineage>
        <taxon>Bacteria</taxon>
        <taxon>Bacillati</taxon>
        <taxon>Bacillota</taxon>
        <taxon>Clostridia</taxon>
        <taxon>Lachnospirales</taxon>
        <taxon>Lachnospiraceae</taxon>
        <taxon>Blautia</taxon>
    </lineage>
</organism>
<comment type="caution">
    <text evidence="1">The sequence shown here is derived from an EMBL/GenBank/DDBJ whole genome shotgun (WGS) entry which is preliminary data.</text>
</comment>
<keyword evidence="2" id="KW-1185">Reference proteome</keyword>
<proteinExistence type="predicted"/>
<name>A0ABQ0BDJ3_9FIRM</name>
<evidence type="ECO:0000313" key="1">
    <source>
        <dbReference type="EMBL" id="GAA6409403.1"/>
    </source>
</evidence>
<accession>A0ABQ0BDJ3</accession>
<dbReference type="EMBL" id="BAABYW010000001">
    <property type="protein sequence ID" value="GAA6409403.1"/>
    <property type="molecule type" value="Genomic_DNA"/>
</dbReference>